<reference evidence="7 8" key="1">
    <citation type="submission" date="2020-06" db="EMBL/GenBank/DDBJ databases">
        <title>Genome sequence of 2 isolates from Red Sea Mangroves.</title>
        <authorList>
            <person name="Sefrji F."/>
            <person name="Michoud G."/>
            <person name="Merlino G."/>
            <person name="Daffonchio D."/>
        </authorList>
    </citation>
    <scope>NUCLEOTIDE SEQUENCE [LARGE SCALE GENOMIC DNA]</scope>
    <source>
        <strain evidence="7 8">R1DC25</strain>
    </source>
</reference>
<dbReference type="KEGG" id="kmn:HW532_16770"/>
<feature type="region of interest" description="Disordered" evidence="4">
    <location>
        <begin position="32"/>
        <end position="65"/>
    </location>
</feature>
<dbReference type="GO" id="GO:0016702">
    <property type="term" value="F:oxidoreductase activity, acting on single donors with incorporation of molecular oxygen, incorporation of two atoms of oxygen"/>
    <property type="evidence" value="ECO:0007669"/>
    <property type="project" value="InterPro"/>
</dbReference>
<dbReference type="CDD" id="cd00421">
    <property type="entry name" value="intradiol_dioxygenase"/>
    <property type="match status" value="1"/>
</dbReference>
<accession>A0A7S8HCY4</accession>
<dbReference type="InterPro" id="IPR050770">
    <property type="entry name" value="Intradiol_RC_Dioxygenase"/>
</dbReference>
<dbReference type="PANTHER" id="PTHR33711:SF11">
    <property type="entry name" value="DIOXYGENASE"/>
    <property type="match status" value="1"/>
</dbReference>
<dbReference type="EMBL" id="CP058214">
    <property type="protein sequence ID" value="QPC44202.1"/>
    <property type="molecule type" value="Genomic_DNA"/>
</dbReference>
<evidence type="ECO:0000256" key="2">
    <source>
        <dbReference type="ARBA" id="ARBA00022964"/>
    </source>
</evidence>
<evidence type="ECO:0000256" key="1">
    <source>
        <dbReference type="ARBA" id="ARBA00007825"/>
    </source>
</evidence>
<dbReference type="Pfam" id="PF00775">
    <property type="entry name" value="Dioxygenase_C"/>
    <property type="match status" value="1"/>
</dbReference>
<dbReference type="Proteomes" id="UP000593594">
    <property type="component" value="Chromosome"/>
</dbReference>
<gene>
    <name evidence="7" type="ORF">HW532_16770</name>
</gene>
<evidence type="ECO:0000256" key="3">
    <source>
        <dbReference type="ARBA" id="ARBA00023002"/>
    </source>
</evidence>
<protein>
    <submittedName>
        <fullName evidence="7">Intradiol ring-cleavage dioxygenase</fullName>
    </submittedName>
</protein>
<feature type="chain" id="PRO_5032413535" evidence="5">
    <location>
        <begin position="30"/>
        <end position="201"/>
    </location>
</feature>
<comment type="similarity">
    <text evidence="1">Belongs to the intradiol ring-cleavage dioxygenase family.</text>
</comment>
<dbReference type="RefSeq" id="WP_213161568.1">
    <property type="nucleotide sequence ID" value="NZ_CP058214.1"/>
</dbReference>
<dbReference type="GO" id="GO:0008199">
    <property type="term" value="F:ferric iron binding"/>
    <property type="evidence" value="ECO:0007669"/>
    <property type="project" value="InterPro"/>
</dbReference>
<dbReference type="PANTHER" id="PTHR33711">
    <property type="entry name" value="DIOXYGENASE, PUTATIVE (AFU_ORTHOLOGUE AFUA_2G02910)-RELATED"/>
    <property type="match status" value="1"/>
</dbReference>
<dbReference type="InterPro" id="IPR015889">
    <property type="entry name" value="Intradiol_dOase_core"/>
</dbReference>
<dbReference type="AlphaFoldDB" id="A0A7S8HCY4"/>
<feature type="domain" description="Intradiol ring-cleavage dioxygenases" evidence="6">
    <location>
        <begin position="73"/>
        <end position="175"/>
    </location>
</feature>
<keyword evidence="5" id="KW-0732">Signal</keyword>
<sequence length="201" mass="22316">MRGNRPTRRAVLRQWLALPALPAALALSAASAPGAERRLVPTPACDDREDTTPSQTEGPFHKPDSPMRHEFVPEDAGGQVTLVGLVLTPRCRPVTNALVDIWHADPDGAYDNDGFRFRGHQFTDPDGRYWVRTLRPGLYGSRTRHYHVKIQPEGGPLLTTQLYFPGEARNGDDWLFDPALVMTMAEVGDGELGRFDFVVDV</sequence>
<keyword evidence="2 7" id="KW-0223">Dioxygenase</keyword>
<feature type="signal peptide" evidence="5">
    <location>
        <begin position="1"/>
        <end position="29"/>
    </location>
</feature>
<name>A0A7S8HCY4_9HYPH</name>
<proteinExistence type="inferred from homology"/>
<organism evidence="7 8">
    <name type="scientific">Kaustia mangrovi</name>
    <dbReference type="NCBI Taxonomy" id="2593653"/>
    <lineage>
        <taxon>Bacteria</taxon>
        <taxon>Pseudomonadati</taxon>
        <taxon>Pseudomonadota</taxon>
        <taxon>Alphaproteobacteria</taxon>
        <taxon>Hyphomicrobiales</taxon>
        <taxon>Parvibaculaceae</taxon>
        <taxon>Kaustia</taxon>
    </lineage>
</organism>
<keyword evidence="3" id="KW-0560">Oxidoreductase</keyword>
<evidence type="ECO:0000313" key="8">
    <source>
        <dbReference type="Proteomes" id="UP000593594"/>
    </source>
</evidence>
<dbReference type="Gene3D" id="2.60.130.10">
    <property type="entry name" value="Aromatic compound dioxygenase"/>
    <property type="match status" value="1"/>
</dbReference>
<keyword evidence="8" id="KW-1185">Reference proteome</keyword>
<evidence type="ECO:0000256" key="4">
    <source>
        <dbReference type="SAM" id="MobiDB-lite"/>
    </source>
</evidence>
<dbReference type="InterPro" id="IPR000627">
    <property type="entry name" value="Intradiol_dOase_C"/>
</dbReference>
<evidence type="ECO:0000259" key="6">
    <source>
        <dbReference type="Pfam" id="PF00775"/>
    </source>
</evidence>
<evidence type="ECO:0000256" key="5">
    <source>
        <dbReference type="SAM" id="SignalP"/>
    </source>
</evidence>
<dbReference type="SUPFAM" id="SSF49482">
    <property type="entry name" value="Aromatic compound dioxygenase"/>
    <property type="match status" value="1"/>
</dbReference>
<evidence type="ECO:0000313" key="7">
    <source>
        <dbReference type="EMBL" id="QPC44202.1"/>
    </source>
</evidence>